<sequence length="250" mass="27850">MSTHLELRSTYLYSDGLGSITTQKNNIYSKPTSTSLSQESEIPFKNKFAVATYISKVIHQGLGMELDAMTSAYSSKKLASQINSSLDNSNKLSLNQIAEDLVGFDLNENTSFDSSVRTKLCIKPGAHKGHAILHIPSFVPENDLEVPEGATNFKISASLISLSDFQRKSEIFEMISPSTDSKFGHYQTPMLPILKISTQPMTSQLRLMECGLISYNTATVLVLAVKFYQYKDKRFIPMVDQAVISIRRVF</sequence>
<dbReference type="Proteomes" id="UP001065174">
    <property type="component" value="Chromosome"/>
</dbReference>
<protein>
    <submittedName>
        <fullName evidence="1">Uncharacterized protein</fullName>
    </submittedName>
</protein>
<reference evidence="1" key="1">
    <citation type="submission" date="2022-09" db="EMBL/GenBank/DDBJ databases">
        <title>Comparative genomics and taxonomic characterization of three novel marine species of genus Reichenbachiella exhibiting antioxidant and polysaccharide degradation activities.</title>
        <authorList>
            <person name="Muhammad N."/>
            <person name="Lee Y.-J."/>
            <person name="Ko J."/>
            <person name="Kim S.-G."/>
        </authorList>
    </citation>
    <scope>NUCLEOTIDE SEQUENCE</scope>
    <source>
        <strain evidence="1">BKB1-1</strain>
    </source>
</reference>
<name>A0ABY6CR07_9BACT</name>
<dbReference type="EMBL" id="CP106679">
    <property type="protein sequence ID" value="UXP32470.1"/>
    <property type="molecule type" value="Genomic_DNA"/>
</dbReference>
<proteinExistence type="predicted"/>
<dbReference type="RefSeq" id="WP_262309905.1">
    <property type="nucleotide sequence ID" value="NZ_CP106679.1"/>
</dbReference>
<evidence type="ECO:0000313" key="1">
    <source>
        <dbReference type="EMBL" id="UXP32470.1"/>
    </source>
</evidence>
<accession>A0ABY6CR07</accession>
<organism evidence="1 2">
    <name type="scientific">Reichenbachiella agarivorans</name>
    <dbReference type="NCBI Taxonomy" id="2979464"/>
    <lineage>
        <taxon>Bacteria</taxon>
        <taxon>Pseudomonadati</taxon>
        <taxon>Bacteroidota</taxon>
        <taxon>Cytophagia</taxon>
        <taxon>Cytophagales</taxon>
        <taxon>Reichenbachiellaceae</taxon>
        <taxon>Reichenbachiella</taxon>
    </lineage>
</organism>
<gene>
    <name evidence="1" type="ORF">N6H18_00580</name>
</gene>
<keyword evidence="2" id="KW-1185">Reference proteome</keyword>
<evidence type="ECO:0000313" key="2">
    <source>
        <dbReference type="Proteomes" id="UP001065174"/>
    </source>
</evidence>